<feature type="chain" id="PRO_5018784856" evidence="1">
    <location>
        <begin position="26"/>
        <end position="117"/>
    </location>
</feature>
<feature type="signal peptide" evidence="1">
    <location>
        <begin position="1"/>
        <end position="25"/>
    </location>
</feature>
<evidence type="ECO:0000313" key="3">
    <source>
        <dbReference type="Proteomes" id="UP000271974"/>
    </source>
</evidence>
<evidence type="ECO:0000313" key="2">
    <source>
        <dbReference type="EMBL" id="RUS70454.1"/>
    </source>
</evidence>
<accession>A0A3S1B2P7</accession>
<keyword evidence="3" id="KW-1185">Reference proteome</keyword>
<gene>
    <name evidence="2" type="ORF">EGW08_021783</name>
</gene>
<dbReference type="AlphaFoldDB" id="A0A3S1B2P7"/>
<protein>
    <submittedName>
        <fullName evidence="2">Uncharacterized protein</fullName>
    </submittedName>
</protein>
<feature type="non-terminal residue" evidence="2">
    <location>
        <position position="117"/>
    </location>
</feature>
<comment type="caution">
    <text evidence="2">The sequence shown here is derived from an EMBL/GenBank/DDBJ whole genome shotgun (WGS) entry which is preliminary data.</text>
</comment>
<keyword evidence="1" id="KW-0732">Signal</keyword>
<evidence type="ECO:0000256" key="1">
    <source>
        <dbReference type="SAM" id="SignalP"/>
    </source>
</evidence>
<reference evidence="2 3" key="1">
    <citation type="submission" date="2019-01" db="EMBL/GenBank/DDBJ databases">
        <title>A draft genome assembly of the solar-powered sea slug Elysia chlorotica.</title>
        <authorList>
            <person name="Cai H."/>
            <person name="Li Q."/>
            <person name="Fang X."/>
            <person name="Li J."/>
            <person name="Curtis N.E."/>
            <person name="Altenburger A."/>
            <person name="Shibata T."/>
            <person name="Feng M."/>
            <person name="Maeda T."/>
            <person name="Schwartz J.A."/>
            <person name="Shigenobu S."/>
            <person name="Lundholm N."/>
            <person name="Nishiyama T."/>
            <person name="Yang H."/>
            <person name="Hasebe M."/>
            <person name="Li S."/>
            <person name="Pierce S.K."/>
            <person name="Wang J."/>
        </authorList>
    </citation>
    <scope>NUCLEOTIDE SEQUENCE [LARGE SCALE GENOMIC DNA]</scope>
    <source>
        <strain evidence="2">EC2010</strain>
        <tissue evidence="2">Whole organism of an adult</tissue>
    </source>
</reference>
<dbReference type="EMBL" id="RQTK01001406">
    <property type="protein sequence ID" value="RUS70454.1"/>
    <property type="molecule type" value="Genomic_DNA"/>
</dbReference>
<sequence length="117" mass="13035">MSSPCKSIHLVVALISLLGFYTIQCYPSQRLQNPYGSVTYPPMTFPPAAYQPNGAYQLPNSDASSSSNRVILMLLKEQCTRLLQEAGVQALPDYCYYVLSGNYPTGSQLSYMYWQSS</sequence>
<proteinExistence type="predicted"/>
<organism evidence="2 3">
    <name type="scientific">Elysia chlorotica</name>
    <name type="common">Eastern emerald elysia</name>
    <name type="synonym">Sea slug</name>
    <dbReference type="NCBI Taxonomy" id="188477"/>
    <lineage>
        <taxon>Eukaryota</taxon>
        <taxon>Metazoa</taxon>
        <taxon>Spiralia</taxon>
        <taxon>Lophotrochozoa</taxon>
        <taxon>Mollusca</taxon>
        <taxon>Gastropoda</taxon>
        <taxon>Heterobranchia</taxon>
        <taxon>Euthyneura</taxon>
        <taxon>Panpulmonata</taxon>
        <taxon>Sacoglossa</taxon>
        <taxon>Placobranchoidea</taxon>
        <taxon>Plakobranchidae</taxon>
        <taxon>Elysia</taxon>
    </lineage>
</organism>
<dbReference type="OrthoDB" id="10351075at2759"/>
<name>A0A3S1B2P7_ELYCH</name>
<dbReference type="Proteomes" id="UP000271974">
    <property type="component" value="Unassembled WGS sequence"/>
</dbReference>